<gene>
    <name evidence="2" type="ORF">ES288_D12G140000v1</name>
</gene>
<feature type="region of interest" description="Disordered" evidence="1">
    <location>
        <begin position="1"/>
        <end position="20"/>
    </location>
</feature>
<dbReference type="EMBL" id="CM017712">
    <property type="protein sequence ID" value="TYG40999.1"/>
    <property type="molecule type" value="Genomic_DNA"/>
</dbReference>
<protein>
    <submittedName>
        <fullName evidence="2">Uncharacterized protein</fullName>
    </submittedName>
</protein>
<organism evidence="2 3">
    <name type="scientific">Gossypium darwinii</name>
    <name type="common">Darwin's cotton</name>
    <name type="synonym">Gossypium barbadense var. darwinii</name>
    <dbReference type="NCBI Taxonomy" id="34276"/>
    <lineage>
        <taxon>Eukaryota</taxon>
        <taxon>Viridiplantae</taxon>
        <taxon>Streptophyta</taxon>
        <taxon>Embryophyta</taxon>
        <taxon>Tracheophyta</taxon>
        <taxon>Spermatophyta</taxon>
        <taxon>Magnoliopsida</taxon>
        <taxon>eudicotyledons</taxon>
        <taxon>Gunneridae</taxon>
        <taxon>Pentapetalae</taxon>
        <taxon>rosids</taxon>
        <taxon>malvids</taxon>
        <taxon>Malvales</taxon>
        <taxon>Malvaceae</taxon>
        <taxon>Malvoideae</taxon>
        <taxon>Gossypium</taxon>
    </lineage>
</organism>
<evidence type="ECO:0000313" key="2">
    <source>
        <dbReference type="EMBL" id="TYG40999.1"/>
    </source>
</evidence>
<sequence length="94" mass="10389">MGSGASYARGRATATARTAFSPSLLLTETSSLFNSDSDETQQGHRRRATTSKNLSSSTSFIYFKKQVKENKKTEPNKKNNKGDVGRKRLLRCQG</sequence>
<reference evidence="2 3" key="1">
    <citation type="submission" date="2019-06" db="EMBL/GenBank/DDBJ databases">
        <title>WGS assembly of Gossypium darwinii.</title>
        <authorList>
            <person name="Chen Z.J."/>
            <person name="Sreedasyam A."/>
            <person name="Ando A."/>
            <person name="Song Q."/>
            <person name="De L."/>
            <person name="Hulse-Kemp A."/>
            <person name="Ding M."/>
            <person name="Ye W."/>
            <person name="Kirkbride R."/>
            <person name="Jenkins J."/>
            <person name="Plott C."/>
            <person name="Lovell J."/>
            <person name="Lin Y.-M."/>
            <person name="Vaughn R."/>
            <person name="Liu B."/>
            <person name="Li W."/>
            <person name="Simpson S."/>
            <person name="Scheffler B."/>
            <person name="Saski C."/>
            <person name="Grover C."/>
            <person name="Hu G."/>
            <person name="Conover J."/>
            <person name="Carlson J."/>
            <person name="Shu S."/>
            <person name="Boston L."/>
            <person name="Williams M."/>
            <person name="Peterson D."/>
            <person name="Mcgee K."/>
            <person name="Jones D."/>
            <person name="Wendel J."/>
            <person name="Stelly D."/>
            <person name="Grimwood J."/>
            <person name="Schmutz J."/>
        </authorList>
    </citation>
    <scope>NUCLEOTIDE SEQUENCE [LARGE SCALE GENOMIC DNA]</scope>
    <source>
        <strain evidence="2">1808015.09</strain>
    </source>
</reference>
<proteinExistence type="predicted"/>
<name>A0A5D2A9C6_GOSDA</name>
<feature type="compositionally biased region" description="Polar residues" evidence="1">
    <location>
        <begin position="50"/>
        <end position="60"/>
    </location>
</feature>
<accession>A0A5D2A9C6</accession>
<feature type="region of interest" description="Disordered" evidence="1">
    <location>
        <begin position="31"/>
        <end position="94"/>
    </location>
</feature>
<keyword evidence="3" id="KW-1185">Reference proteome</keyword>
<dbReference type="Proteomes" id="UP000323506">
    <property type="component" value="Chromosome D12"/>
</dbReference>
<feature type="compositionally biased region" description="Basic and acidic residues" evidence="1">
    <location>
        <begin position="66"/>
        <end position="86"/>
    </location>
</feature>
<evidence type="ECO:0000256" key="1">
    <source>
        <dbReference type="SAM" id="MobiDB-lite"/>
    </source>
</evidence>
<evidence type="ECO:0000313" key="3">
    <source>
        <dbReference type="Proteomes" id="UP000323506"/>
    </source>
</evidence>
<dbReference type="AlphaFoldDB" id="A0A5D2A9C6"/>